<name>A0A9X0W6L4_9GAMM</name>
<dbReference type="InterPro" id="IPR036034">
    <property type="entry name" value="PDZ_sf"/>
</dbReference>
<dbReference type="Pfam" id="PF17899">
    <property type="entry name" value="Peptidase_M61_N"/>
    <property type="match status" value="1"/>
</dbReference>
<reference evidence="3 4" key="1">
    <citation type="journal article" date="2020" name="Microorganisms">
        <title>Osmotic Adaptation and Compatible Solute Biosynthesis of Phototrophic Bacteria as Revealed from Genome Analyses.</title>
        <authorList>
            <person name="Imhoff J.F."/>
            <person name="Rahn T."/>
            <person name="Kunzel S."/>
            <person name="Keller A."/>
            <person name="Neulinger S.C."/>
        </authorList>
    </citation>
    <scope>NUCLEOTIDE SEQUENCE [LARGE SCALE GENOMIC DNA]</scope>
    <source>
        <strain evidence="3 4">DSM 25653</strain>
    </source>
</reference>
<sequence>MSESNPLLYRVVPARPDAHCFEVMLEIPAPDTETLQVSMPAWIPGSYMIRDFARNLLSLVARQAGRPVALEKLDKQTWRLSGLSPQAGPVQLSYEVYAWELTVRSAHLDRSHGYYNGTSLFLCVAGAEERPCQVEILPPPGAIGTQWQVATSLASDGAPAWGFGRYRADDYADLIDHPVEMGVFDRIAFKVEGVPHWMTISGRHRADLRRLTLDLPRICAEHAALFGELPIDRYLFLTQLVGDGYGGLEHRFSTSLLANRDDLPAPAWPMAMEADMNMEAKTDREATAMEREREATPMQAPSQPSEGYRRFLGLCSHEYFHLWNVKRIRPRAFAEQGLEREVHTRLLWAFEGITSYYDDLALVRSGVIDAKAYLTLLAELITRVQRNPGRLRQSVAESSFDAWTRFYKQDENAPNAIVSYYAKGALTALALDLTIRNGTEHRKSLDDVMRALWQGYGRTGVGIGEREVEQVAAEVSGLDLTGFFDHALDSTDDLDLAPLLRTVAIEMRLRPSTSAKDNGGCVERFEPRSSRPDIGVRLQPDSAEARLGVVLDGRTAQRAGLSAGDLIIAVDGLRTNAANLDALIARAAGVGPIRVHAFRRDELFETEVLPELAPADTCELRLDEEAADAIRARRETWLASSLKSVNQA</sequence>
<dbReference type="Gene3D" id="2.60.40.3650">
    <property type="match status" value="1"/>
</dbReference>
<dbReference type="PIRSF" id="PIRSF016493">
    <property type="entry name" value="Glycyl_aminpptds"/>
    <property type="match status" value="1"/>
</dbReference>
<dbReference type="InterPro" id="IPR040756">
    <property type="entry name" value="Peptidase_M61_N"/>
</dbReference>
<protein>
    <submittedName>
        <fullName evidence="3">Peptidase M61</fullName>
    </submittedName>
</protein>
<keyword evidence="4" id="KW-1185">Reference proteome</keyword>
<accession>A0A9X0W6L4</accession>
<dbReference type="EMBL" id="NRRY01000005">
    <property type="protein sequence ID" value="MBK1617827.1"/>
    <property type="molecule type" value="Genomic_DNA"/>
</dbReference>
<dbReference type="InterPro" id="IPR024191">
    <property type="entry name" value="Peptidase_M61"/>
</dbReference>
<dbReference type="Proteomes" id="UP001138768">
    <property type="component" value="Unassembled WGS sequence"/>
</dbReference>
<comment type="caution">
    <text evidence="3">The sequence shown here is derived from an EMBL/GenBank/DDBJ whole genome shotgun (WGS) entry which is preliminary data.</text>
</comment>
<dbReference type="SUPFAM" id="SSF50156">
    <property type="entry name" value="PDZ domain-like"/>
    <property type="match status" value="1"/>
</dbReference>
<dbReference type="AlphaFoldDB" id="A0A9X0W6L4"/>
<feature type="domain" description="Peptidase M61 N-terminal" evidence="2">
    <location>
        <begin position="9"/>
        <end position="182"/>
    </location>
</feature>
<evidence type="ECO:0000259" key="1">
    <source>
        <dbReference type="Pfam" id="PF05299"/>
    </source>
</evidence>
<dbReference type="Gene3D" id="1.10.390.10">
    <property type="entry name" value="Neutral Protease Domain 2"/>
    <property type="match status" value="1"/>
</dbReference>
<dbReference type="SUPFAM" id="SSF55486">
    <property type="entry name" value="Metalloproteases ('zincins'), catalytic domain"/>
    <property type="match status" value="1"/>
</dbReference>
<organism evidence="3 4">
    <name type="scientific">Lamprobacter modestohalophilus</name>
    <dbReference type="NCBI Taxonomy" id="1064514"/>
    <lineage>
        <taxon>Bacteria</taxon>
        <taxon>Pseudomonadati</taxon>
        <taxon>Pseudomonadota</taxon>
        <taxon>Gammaproteobacteria</taxon>
        <taxon>Chromatiales</taxon>
        <taxon>Chromatiaceae</taxon>
        <taxon>Lamprobacter</taxon>
    </lineage>
</organism>
<evidence type="ECO:0000259" key="2">
    <source>
        <dbReference type="Pfam" id="PF17899"/>
    </source>
</evidence>
<dbReference type="RefSeq" id="WP_200240081.1">
    <property type="nucleotide sequence ID" value="NZ_NRRY01000005.1"/>
</dbReference>
<evidence type="ECO:0000313" key="4">
    <source>
        <dbReference type="Proteomes" id="UP001138768"/>
    </source>
</evidence>
<proteinExistence type="predicted"/>
<gene>
    <name evidence="3" type="ORF">CKO42_05020</name>
</gene>
<dbReference type="Pfam" id="PF05299">
    <property type="entry name" value="Peptidase_M61"/>
    <property type="match status" value="1"/>
</dbReference>
<feature type="domain" description="Peptidase M61 catalytic" evidence="1">
    <location>
        <begin position="311"/>
        <end position="426"/>
    </location>
</feature>
<dbReference type="InterPro" id="IPR027268">
    <property type="entry name" value="Peptidase_M4/M1_CTD_sf"/>
</dbReference>
<evidence type="ECO:0000313" key="3">
    <source>
        <dbReference type="EMBL" id="MBK1617827.1"/>
    </source>
</evidence>
<dbReference type="InterPro" id="IPR007963">
    <property type="entry name" value="Peptidase_M61_catalytic"/>
</dbReference>
<dbReference type="Gene3D" id="2.30.42.10">
    <property type="match status" value="1"/>
</dbReference>